<evidence type="ECO:0000256" key="6">
    <source>
        <dbReference type="PIRNR" id="PIRNR007764"/>
    </source>
</evidence>
<dbReference type="CDD" id="cd11711">
    <property type="entry name" value="GINS_A_Sld5"/>
    <property type="match status" value="1"/>
</dbReference>
<dbReference type="PANTHER" id="PTHR21206">
    <property type="entry name" value="SLD5 PROTEIN"/>
    <property type="match status" value="1"/>
</dbReference>
<keyword evidence="10" id="KW-1185">Reference proteome</keyword>
<dbReference type="GO" id="GO:0006261">
    <property type="term" value="P:DNA-templated DNA replication"/>
    <property type="evidence" value="ECO:0007669"/>
    <property type="project" value="InterPro"/>
</dbReference>
<dbReference type="InterPro" id="IPR008591">
    <property type="entry name" value="GINS_Sld5"/>
</dbReference>
<dbReference type="InterPro" id="IPR036224">
    <property type="entry name" value="GINS_bundle-like_dom_sf"/>
</dbReference>
<protein>
    <recommendedName>
        <fullName evidence="3 6">DNA replication complex GINS protein SLD5</fullName>
    </recommendedName>
</protein>
<evidence type="ECO:0000259" key="7">
    <source>
        <dbReference type="Pfam" id="PF05916"/>
    </source>
</evidence>
<evidence type="ECO:0000256" key="5">
    <source>
        <dbReference type="ARBA" id="ARBA00023242"/>
    </source>
</evidence>
<dbReference type="InterPro" id="IPR021151">
    <property type="entry name" value="GINS_A"/>
</dbReference>
<dbReference type="Gene3D" id="1.20.58.1030">
    <property type="match status" value="1"/>
</dbReference>
<dbReference type="SUPFAM" id="SSF160059">
    <property type="entry name" value="PriA/YqbF domain"/>
    <property type="match status" value="1"/>
</dbReference>
<dbReference type="Pfam" id="PF16922">
    <property type="entry name" value="SLD5_C"/>
    <property type="match status" value="1"/>
</dbReference>
<evidence type="ECO:0000256" key="4">
    <source>
        <dbReference type="ARBA" id="ARBA00022705"/>
    </source>
</evidence>
<name>A0A3G2S2B0_MALR7</name>
<dbReference type="OrthoDB" id="338231at2759"/>
<evidence type="ECO:0000259" key="8">
    <source>
        <dbReference type="Pfam" id="PF16922"/>
    </source>
</evidence>
<sequence length="243" mass="27158">MSHAAAAAKYVWHEDDEPPPVSSSVVPDEDVAHVADPRPAIVRLTHAWLNERGTPELQPWPADAFDAVMDQLQHQQAILDSLMTDTSTSEEEHFRLNLVQLDADRAKWLVRSFLRARLVKLETYAPYLASQPSEQVRLSDLELGYVKRYEQLMSEHMQSAVLQYLPEPMRGMDDPPPGGASGAPGGMVTAPRLDAPVFIYCRDDGGFLTLSEDEKVALLRGSIHVVPYRAVRTLLHQGRVELL</sequence>
<evidence type="ECO:0000313" key="10">
    <source>
        <dbReference type="Proteomes" id="UP000269793"/>
    </source>
</evidence>
<dbReference type="GO" id="GO:0000811">
    <property type="term" value="C:GINS complex"/>
    <property type="evidence" value="ECO:0007669"/>
    <property type="project" value="UniProtKB-UniRule"/>
</dbReference>
<dbReference type="CDD" id="cd21692">
    <property type="entry name" value="GINS_B_Sld5"/>
    <property type="match status" value="1"/>
</dbReference>
<dbReference type="Proteomes" id="UP000269793">
    <property type="component" value="Chromosome II"/>
</dbReference>
<keyword evidence="4 6" id="KW-0235">DNA replication</keyword>
<dbReference type="VEuPathDB" id="FungiDB:DNF11_1155"/>
<dbReference type="GO" id="GO:0000727">
    <property type="term" value="P:double-strand break repair via break-induced replication"/>
    <property type="evidence" value="ECO:0007669"/>
    <property type="project" value="TreeGrafter"/>
</dbReference>
<dbReference type="Gene3D" id="3.40.5.60">
    <property type="match status" value="1"/>
</dbReference>
<keyword evidence="5 6" id="KW-0539">Nucleus</keyword>
<comment type="similarity">
    <text evidence="2 6">Belongs to the GINS4/SLD5 family.</text>
</comment>
<dbReference type="SUPFAM" id="SSF158573">
    <property type="entry name" value="GINS helical bundle-like"/>
    <property type="match status" value="1"/>
</dbReference>
<reference evidence="9 10" key="1">
    <citation type="submission" date="2018-10" db="EMBL/GenBank/DDBJ databases">
        <title>Complete genome sequence of Malassezia restricta CBS 7877.</title>
        <authorList>
            <person name="Morand S.C."/>
            <person name="Bertignac M."/>
            <person name="Iltis A."/>
            <person name="Kolder I."/>
            <person name="Pirovano W."/>
            <person name="Jourdain R."/>
            <person name="Clavaud C."/>
        </authorList>
    </citation>
    <scope>NUCLEOTIDE SEQUENCE [LARGE SCALE GENOMIC DNA]</scope>
    <source>
        <strain evidence="9 10">CBS 7877</strain>
    </source>
</reference>
<gene>
    <name evidence="9" type="primary">SLD5</name>
    <name evidence="9" type="ORF">DNF11_1155</name>
</gene>
<organism evidence="9 10">
    <name type="scientific">Malassezia restricta (strain ATCC 96810 / NBRC 103918 / CBS 7877)</name>
    <name type="common">Seborrheic dermatitis infection agent</name>
    <dbReference type="NCBI Taxonomy" id="425264"/>
    <lineage>
        <taxon>Eukaryota</taxon>
        <taxon>Fungi</taxon>
        <taxon>Dikarya</taxon>
        <taxon>Basidiomycota</taxon>
        <taxon>Ustilaginomycotina</taxon>
        <taxon>Malasseziomycetes</taxon>
        <taxon>Malasseziales</taxon>
        <taxon>Malasseziaceae</taxon>
        <taxon>Malassezia</taxon>
    </lineage>
</organism>
<evidence type="ECO:0000256" key="2">
    <source>
        <dbReference type="ARBA" id="ARBA00008187"/>
    </source>
</evidence>
<dbReference type="AlphaFoldDB" id="A0A3G2S2B0"/>
<evidence type="ECO:0000313" key="9">
    <source>
        <dbReference type="EMBL" id="AYO42105.1"/>
    </source>
</evidence>
<feature type="domain" description="GINS subunit" evidence="7">
    <location>
        <begin position="79"/>
        <end position="159"/>
    </location>
</feature>
<dbReference type="Pfam" id="PF05916">
    <property type="entry name" value="Sld5"/>
    <property type="match status" value="1"/>
</dbReference>
<evidence type="ECO:0000256" key="3">
    <source>
        <dbReference type="ARBA" id="ARBA00014804"/>
    </source>
</evidence>
<dbReference type="PANTHER" id="PTHR21206:SF0">
    <property type="entry name" value="DNA REPLICATION COMPLEX GINS PROTEIN SLD5"/>
    <property type="match status" value="1"/>
</dbReference>
<evidence type="ECO:0000256" key="1">
    <source>
        <dbReference type="ARBA" id="ARBA00004123"/>
    </source>
</evidence>
<feature type="domain" description="DNA replication complex GINS protein SLD5 C-terminal" evidence="8">
    <location>
        <begin position="191"/>
        <end position="243"/>
    </location>
</feature>
<comment type="function">
    <text evidence="6">The GINS complex plays an essential role in the initiation of DNA replication.</text>
</comment>
<dbReference type="STRING" id="425264.A0A3G2S2B0"/>
<accession>A0A3G2S2B0</accession>
<proteinExistence type="inferred from homology"/>
<comment type="subcellular location">
    <subcellularLocation>
        <location evidence="1 6">Nucleus</location>
    </subcellularLocation>
</comment>
<dbReference type="InterPro" id="IPR038749">
    <property type="entry name" value="Sld5_GINS_A"/>
</dbReference>
<dbReference type="EMBL" id="CP033149">
    <property type="protein sequence ID" value="AYO42105.1"/>
    <property type="molecule type" value="Genomic_DNA"/>
</dbReference>
<dbReference type="PIRSF" id="PIRSF007764">
    <property type="entry name" value="Sld5"/>
    <property type="match status" value="1"/>
</dbReference>
<dbReference type="InterPro" id="IPR031633">
    <property type="entry name" value="SLD5_C"/>
</dbReference>